<dbReference type="EMBL" id="CP008887">
    <property type="protein sequence ID" value="AIU69612.1"/>
    <property type="molecule type" value="Genomic_DNA"/>
</dbReference>
<evidence type="ECO:0000259" key="2">
    <source>
        <dbReference type="Pfam" id="PF01336"/>
    </source>
</evidence>
<dbReference type="HOGENOM" id="CLU_777604_0_0_2"/>
<feature type="domain" description="OB" evidence="2">
    <location>
        <begin position="73"/>
        <end position="151"/>
    </location>
</feature>
<dbReference type="STRING" id="1505907.TEU_04245"/>
<dbReference type="InterPro" id="IPR004365">
    <property type="entry name" value="NA-bd_OB_tRNA"/>
</dbReference>
<protein>
    <submittedName>
        <fullName evidence="4">Replication factor A</fullName>
    </submittedName>
</protein>
<dbReference type="CDD" id="cd04491">
    <property type="entry name" value="SoSSB_OBF"/>
    <property type="match status" value="1"/>
</dbReference>
<evidence type="ECO:0000256" key="1">
    <source>
        <dbReference type="ARBA" id="ARBA00023125"/>
    </source>
</evidence>
<sequence length="356" mass="40708">MVGLTKEQIVNRIIRHRGLSKDEIEGRIAELAMTHGISEHAAAVMLAEELGVKLDEGEELLHIADLVPGMSNVNIVARVLRKFPPREYQKRDGTTGKVANIIIYDSTGQARLVLWDNFVNRYYDELSPGDVIKVIDPLVKEGMRGIELHANFRTRIIKDPDDPRVSEIPPLEEVRTYSYRRMKIKDLEGNERFVELRGTISKLYRVITYDSCPECRRKVDYDPASNEWICPEHGSVKPLKMVVLDFGLDDSTGYIRVTLFGDDASELLGESPEGIDEKLRKLIEEGLTMREAGRKLAEEVYYPLLGREIIVRGSVTEDKFLGTLLKARTWEEINERREIELVRRELREVLKAFGGE</sequence>
<dbReference type="AlphaFoldDB" id="A0A097QT07"/>
<reference evidence="4 5" key="1">
    <citation type="journal article" date="2015" name="Int. J. Syst. Evol. Microbiol.">
        <title>Thermococcus eurythermalis sp. nov., a conditional piezophilic hyperthermophilic archaeon with a wide temperature range isolated from an oil-immersed chimney in the Guaymas Basin.</title>
        <authorList>
            <person name="Zhao W."/>
            <person name="Zeng X."/>
            <person name="Xiao X."/>
        </authorList>
    </citation>
    <scope>NUCLEOTIDE SEQUENCE [LARGE SCALE GENOMIC DNA]</scope>
    <source>
        <strain evidence="4 5">A501</strain>
    </source>
</reference>
<dbReference type="GO" id="GO:0003677">
    <property type="term" value="F:DNA binding"/>
    <property type="evidence" value="ECO:0007669"/>
    <property type="project" value="UniProtKB-KW"/>
</dbReference>
<dbReference type="Pfam" id="PF08646">
    <property type="entry name" value="Rep_fac-A_C"/>
    <property type="match status" value="1"/>
</dbReference>
<dbReference type="InterPro" id="IPR012340">
    <property type="entry name" value="NA-bd_OB-fold"/>
</dbReference>
<evidence type="ECO:0000259" key="3">
    <source>
        <dbReference type="Pfam" id="PF08646"/>
    </source>
</evidence>
<dbReference type="InterPro" id="IPR051231">
    <property type="entry name" value="SOSS-B"/>
</dbReference>
<dbReference type="OrthoDB" id="6262at2157"/>
<dbReference type="RefSeq" id="WP_050002592.1">
    <property type="nucleotide sequence ID" value="NZ_CP008887.1"/>
</dbReference>
<evidence type="ECO:0000313" key="4">
    <source>
        <dbReference type="EMBL" id="AIU69612.1"/>
    </source>
</evidence>
<keyword evidence="1" id="KW-0238">DNA-binding</keyword>
<feature type="domain" description="Replication factor A C-terminal" evidence="3">
    <location>
        <begin position="194"/>
        <end position="277"/>
    </location>
</feature>
<gene>
    <name evidence="4" type="ORF">TEU_04245</name>
</gene>
<dbReference type="KEGG" id="teu:TEU_04245"/>
<dbReference type="GeneID" id="25152646"/>
<dbReference type="Proteomes" id="UP000029980">
    <property type="component" value="Chromosome"/>
</dbReference>
<dbReference type="SUPFAM" id="SSF50249">
    <property type="entry name" value="Nucleic acid-binding proteins"/>
    <property type="match status" value="2"/>
</dbReference>
<dbReference type="GO" id="GO:0010212">
    <property type="term" value="P:response to ionizing radiation"/>
    <property type="evidence" value="ECO:0007669"/>
    <property type="project" value="TreeGrafter"/>
</dbReference>
<keyword evidence="5" id="KW-1185">Reference proteome</keyword>
<evidence type="ECO:0000313" key="5">
    <source>
        <dbReference type="Proteomes" id="UP000029980"/>
    </source>
</evidence>
<dbReference type="InterPro" id="IPR013955">
    <property type="entry name" value="Rep_factor-A_C"/>
</dbReference>
<proteinExistence type="predicted"/>
<dbReference type="Gene3D" id="2.40.50.140">
    <property type="entry name" value="Nucleic acid-binding proteins"/>
    <property type="match status" value="2"/>
</dbReference>
<dbReference type="PANTHER" id="PTHR13356">
    <property type="entry name" value="OB FOLD NUCLEIC ACID BINDING PROTEIN-RELATED"/>
    <property type="match status" value="1"/>
</dbReference>
<accession>A0A097QT07</accession>
<name>A0A097QT07_9EURY</name>
<organism evidence="4 5">
    <name type="scientific">Thermococcus eurythermalis</name>
    <dbReference type="NCBI Taxonomy" id="1505907"/>
    <lineage>
        <taxon>Archaea</taxon>
        <taxon>Methanobacteriati</taxon>
        <taxon>Methanobacteriota</taxon>
        <taxon>Thermococci</taxon>
        <taxon>Thermococcales</taxon>
        <taxon>Thermococcaceae</taxon>
        <taxon>Thermococcus</taxon>
    </lineage>
</organism>
<dbReference type="GO" id="GO:0000724">
    <property type="term" value="P:double-strand break repair via homologous recombination"/>
    <property type="evidence" value="ECO:0007669"/>
    <property type="project" value="TreeGrafter"/>
</dbReference>
<dbReference type="PANTHER" id="PTHR13356:SF10">
    <property type="entry name" value="REPLICATION FACTOR-A PROTEIN 1"/>
    <property type="match status" value="1"/>
</dbReference>
<dbReference type="NCBIfam" id="NF006255">
    <property type="entry name" value="PRK08402.1"/>
    <property type="match status" value="1"/>
</dbReference>
<dbReference type="Pfam" id="PF01336">
    <property type="entry name" value="tRNA_anti-codon"/>
    <property type="match status" value="1"/>
</dbReference>